<gene>
    <name evidence="2" type="ORF">EI427_20745</name>
</gene>
<keyword evidence="3" id="KW-1185">Reference proteome</keyword>
<dbReference type="OrthoDB" id="9840058at2"/>
<dbReference type="KEGG" id="fll:EI427_20745"/>
<name>A0A3Q9FPN0_9BACT</name>
<evidence type="ECO:0000256" key="1">
    <source>
        <dbReference type="SAM" id="SignalP"/>
    </source>
</evidence>
<dbReference type="EMBL" id="CP034563">
    <property type="protein sequence ID" value="AZQ64655.1"/>
    <property type="molecule type" value="Genomic_DNA"/>
</dbReference>
<evidence type="ECO:0000313" key="3">
    <source>
        <dbReference type="Proteomes" id="UP000267268"/>
    </source>
</evidence>
<dbReference type="AlphaFoldDB" id="A0A3Q9FPN0"/>
<accession>A0A3Q9FPN0</accession>
<reference evidence="2 3" key="1">
    <citation type="submission" date="2018-12" db="EMBL/GenBank/DDBJ databases">
        <title>Flammeovirga pectinis sp. nov., isolated from the gut of the Korean scallop, Patinopecten yessoensis.</title>
        <authorList>
            <person name="Bae J.-W."/>
            <person name="Jeong Y.-S."/>
            <person name="Kang W."/>
        </authorList>
    </citation>
    <scope>NUCLEOTIDE SEQUENCE [LARGE SCALE GENOMIC DNA]</scope>
    <source>
        <strain evidence="2 3">L12M1</strain>
    </source>
</reference>
<dbReference type="Proteomes" id="UP000267268">
    <property type="component" value="Chromosome 2"/>
</dbReference>
<feature type="chain" id="PRO_5018603696" evidence="1">
    <location>
        <begin position="21"/>
        <end position="99"/>
    </location>
</feature>
<organism evidence="2 3">
    <name type="scientific">Flammeovirga pectinis</name>
    <dbReference type="NCBI Taxonomy" id="2494373"/>
    <lineage>
        <taxon>Bacteria</taxon>
        <taxon>Pseudomonadati</taxon>
        <taxon>Bacteroidota</taxon>
        <taxon>Cytophagia</taxon>
        <taxon>Cytophagales</taxon>
        <taxon>Flammeovirgaceae</taxon>
        <taxon>Flammeovirga</taxon>
    </lineage>
</organism>
<feature type="signal peptide" evidence="1">
    <location>
        <begin position="1"/>
        <end position="20"/>
    </location>
</feature>
<proteinExistence type="predicted"/>
<sequence length="99" mass="11525">MNKFYKLLSALLFTSVSLFANEVPLLEKDGISKMEAKREMKKMIKEHNLIKVDKSSKGNISSREIKLTYEDESGKLIHFYFDNIRFLNYGAMVITEEIN</sequence>
<dbReference type="RefSeq" id="WP_126618565.1">
    <property type="nucleotide sequence ID" value="NZ_CP034563.1"/>
</dbReference>
<protein>
    <submittedName>
        <fullName evidence="2">Uncharacterized protein</fullName>
    </submittedName>
</protein>
<evidence type="ECO:0000313" key="2">
    <source>
        <dbReference type="EMBL" id="AZQ64655.1"/>
    </source>
</evidence>
<keyword evidence="1" id="KW-0732">Signal</keyword>